<reference evidence="2 3" key="1">
    <citation type="journal article" date="2011" name="Stand. Genomic Sci.">
        <title>Complete genome sequence of the gliding freshwater bacterium Fluviicola taffensis type strain (RW262).</title>
        <authorList>
            <person name="Woyke T."/>
            <person name="Chertkov O."/>
            <person name="Lapidus A."/>
            <person name="Nolan M."/>
            <person name="Lucas S."/>
            <person name="Del Rio T.G."/>
            <person name="Tice H."/>
            <person name="Cheng J.F."/>
            <person name="Tapia R."/>
            <person name="Han C."/>
            <person name="Goodwin L."/>
            <person name="Pitluck S."/>
            <person name="Liolios K."/>
            <person name="Pagani I."/>
            <person name="Ivanova N."/>
            <person name="Huntemann M."/>
            <person name="Mavromatis K."/>
            <person name="Mikhailova N."/>
            <person name="Pati A."/>
            <person name="Chen A."/>
            <person name="Palaniappan K."/>
            <person name="Land M."/>
            <person name="Hauser L."/>
            <person name="Brambilla E.M."/>
            <person name="Rohde M."/>
            <person name="Mwirichia R."/>
            <person name="Sikorski J."/>
            <person name="Tindall B.J."/>
            <person name="Goker M."/>
            <person name="Bristow J."/>
            <person name="Eisen J.A."/>
            <person name="Markowitz V."/>
            <person name="Hugenholtz P."/>
            <person name="Klenk H.P."/>
            <person name="Kyrpides N.C."/>
        </authorList>
    </citation>
    <scope>NUCLEOTIDE SEQUENCE [LARGE SCALE GENOMIC DNA]</scope>
    <source>
        <strain evidence="3">DSM 16823 / RW262 / RW262</strain>
    </source>
</reference>
<feature type="domain" description="DUF3857" evidence="1">
    <location>
        <begin position="62"/>
        <end position="163"/>
    </location>
</feature>
<dbReference type="EMBL" id="CP002542">
    <property type="protein sequence ID" value="AEA43034.1"/>
    <property type="molecule type" value="Genomic_DNA"/>
</dbReference>
<dbReference type="Proteomes" id="UP000007463">
    <property type="component" value="Chromosome"/>
</dbReference>
<dbReference type="STRING" id="755732.Fluta_1036"/>
<dbReference type="Pfam" id="PF12969">
    <property type="entry name" value="DUF3857"/>
    <property type="match status" value="1"/>
</dbReference>
<evidence type="ECO:0000313" key="3">
    <source>
        <dbReference type="Proteomes" id="UP000007463"/>
    </source>
</evidence>
<name>F2I9N8_FLUTR</name>
<protein>
    <recommendedName>
        <fullName evidence="1">DUF3857 domain-containing protein</fullName>
    </recommendedName>
</protein>
<proteinExistence type="predicted"/>
<dbReference type="InterPro" id="IPR024618">
    <property type="entry name" value="DUF3857"/>
</dbReference>
<dbReference type="Gene3D" id="2.60.120.1130">
    <property type="match status" value="1"/>
</dbReference>
<accession>F2I9N8</accession>
<dbReference type="KEGG" id="fte:Fluta_1036"/>
<dbReference type="HOGENOM" id="CLU_431342_0_0_10"/>
<dbReference type="AlphaFoldDB" id="F2I9N8"/>
<evidence type="ECO:0000259" key="1">
    <source>
        <dbReference type="Pfam" id="PF12969"/>
    </source>
</evidence>
<sequence precursor="true">MKRITILTLLFLTAFIFSSFAGDKYIWPEFTPTEIPDSVKKEDAIYLENRITVDFMLDYETSIVYFKRIKILSKKGVENFINHDLFQFKSGYISLKKARIIKPDNSFKELGGENIIETFIDNKNKYNSSYLKRIQFIFANLEVGDIIDVVYQIDYKSYTLSNCIYLEDDLISLNSRLSLRNFSKFELTVYPSKNLTDFVTQNSGSSPIFYWNIKGVGKRSINEFAAHRQNDSKVSYTLWYPQTDLSYELIYSNDYDSYHVNTGFKNFTEILKRDGVYQSDLSPFENINVIIRYFEKDFTWNTDEKMPASIKTSDCYNKEIIDDVIFYRLMQQYLDENELKYHIGFTRDINDGVFEHGFVALYQLDYRYLIIEKGEGDEHFLFSPTSKSRFYYLDEIPAACEGNQSILFTGNRDKVSTSSVLLPQSDFNSNKHTATIVLKTGHLSDTSIRINRRDSFTGQHSVLFRNPSTARFFKNMKVSDTILAPHELKYVYPYPINFKQEDTIYTCFSNFDENLYAFNAEKLIPSFIFFADETKEPVADYSIIPFGKQQKYSIYIESPNALKIADKVTSLVKSNSAGSVKTEIIQTDPNKIKINYEIKLEKRILSNVTESNEYLELVQEWANIVTKKWIIQEG</sequence>
<reference evidence="3" key="2">
    <citation type="submission" date="2011-02" db="EMBL/GenBank/DDBJ databases">
        <title>The complete genome of Fluviicola taffensis DSM 16823.</title>
        <authorList>
            <consortium name="US DOE Joint Genome Institute (JGI-PGF)"/>
            <person name="Lucas S."/>
            <person name="Copeland A."/>
            <person name="Lapidus A."/>
            <person name="Bruce D."/>
            <person name="Goodwin L."/>
            <person name="Pitluck S."/>
            <person name="Kyrpides N."/>
            <person name="Mavromatis K."/>
            <person name="Ivanova N."/>
            <person name="Mikhailova N."/>
            <person name="Pagani I."/>
            <person name="Chertkov O."/>
            <person name="Detter J.C."/>
            <person name="Han C."/>
            <person name="Tapia R."/>
            <person name="Land M."/>
            <person name="Hauser L."/>
            <person name="Markowitz V."/>
            <person name="Cheng J.-F."/>
            <person name="Hugenholtz P."/>
            <person name="Woyke T."/>
            <person name="Wu D."/>
            <person name="Tindall B."/>
            <person name="Pomrenke H.G."/>
            <person name="Brambilla E."/>
            <person name="Klenk H.-P."/>
            <person name="Eisen J.A."/>
        </authorList>
    </citation>
    <scope>NUCLEOTIDE SEQUENCE [LARGE SCALE GENOMIC DNA]</scope>
    <source>
        <strain evidence="3">DSM 16823 / RW262 / RW262</strain>
    </source>
</reference>
<gene>
    <name evidence="2" type="ordered locus">Fluta_1036</name>
</gene>
<evidence type="ECO:0000313" key="2">
    <source>
        <dbReference type="EMBL" id="AEA43034.1"/>
    </source>
</evidence>
<keyword evidence="3" id="KW-1185">Reference proteome</keyword>
<dbReference type="RefSeq" id="WP_013685806.1">
    <property type="nucleotide sequence ID" value="NC_015321.1"/>
</dbReference>
<dbReference type="Gene3D" id="2.60.40.3140">
    <property type="match status" value="1"/>
</dbReference>
<dbReference type="OrthoDB" id="98874at2"/>
<organism evidence="2 3">
    <name type="scientific">Fluviicola taffensis (strain DSM 16823 / NCIMB 13979 / RW262)</name>
    <dbReference type="NCBI Taxonomy" id="755732"/>
    <lineage>
        <taxon>Bacteria</taxon>
        <taxon>Pseudomonadati</taxon>
        <taxon>Bacteroidota</taxon>
        <taxon>Flavobacteriia</taxon>
        <taxon>Flavobacteriales</taxon>
        <taxon>Crocinitomicaceae</taxon>
        <taxon>Fluviicola</taxon>
    </lineage>
</organism>